<dbReference type="InterPro" id="IPR042503">
    <property type="entry name" value="Regulatory_protein_E2_N_1"/>
</dbReference>
<dbReference type="InterPro" id="IPR000427">
    <property type="entry name" value="Papillomavirus_E2_C"/>
</dbReference>
<dbReference type="GO" id="GO:0039693">
    <property type="term" value="P:viral DNA genome replication"/>
    <property type="evidence" value="ECO:0007669"/>
    <property type="project" value="UniProtKB-UniRule"/>
</dbReference>
<sequence>MNQADLTARYDLLQEQLLTLYENAPTDIESQIEHWRLTRLLNVTMYYARKEGYKHLGPQPLPTLQISEYNSKMAIKMMLLLQSLAKSPFGAENWSLADTSTEIVLTSPKNTFKKNGFQVEVMFDNDPDNIMTYTQWSDIYYQDISDMWHKASGEVDHNGLSFTDYTGEKRYFLLFYQDAEKYGTSGQWTVKFKNTTISSSVVTSSSKRAACDSEEAFCAEHYTRESSPEEGTSRGRQYSRDLEEVPSTTTASPPQTRGTRRRRRGGRGGGEQREGESTSRSSSPSAKRSRRGPSYPTPEEVESRHRSLPRHGLPRLRRLQEEARDPLLICLKGQANNLKCWRHRCNNKFSHLFSEVSSIFKWIGLEDDMGSSSRMLITFESNNQRQRFLQSVHLPKGTSYSFGSLDSL</sequence>
<evidence type="ECO:0000313" key="16">
    <source>
        <dbReference type="EMBL" id="AYA94360.1"/>
    </source>
</evidence>
<keyword evidence="12" id="KW-1017">Isopeptide bond</keyword>
<dbReference type="Gene3D" id="1.10.287.30">
    <property type="entry name" value="E2 (early) protein, N terminal domain, subdomain 1"/>
    <property type="match status" value="1"/>
</dbReference>
<keyword evidence="10 12" id="KW-0010">Activator</keyword>
<evidence type="ECO:0000256" key="11">
    <source>
        <dbReference type="ARBA" id="ARBA00023163"/>
    </source>
</evidence>
<dbReference type="Gene3D" id="2.170.200.10">
    <property type="entry name" value="Papillomavirus E2 early protein domain"/>
    <property type="match status" value="1"/>
</dbReference>
<name>A0A385PJZ6_9PAPI</name>
<dbReference type="GO" id="GO:0000166">
    <property type="term" value="F:nucleotide binding"/>
    <property type="evidence" value="ECO:0007669"/>
    <property type="project" value="UniProtKB-UniRule"/>
</dbReference>
<keyword evidence="7 12" id="KW-0235">DNA replication</keyword>
<evidence type="ECO:0000256" key="2">
    <source>
        <dbReference type="ARBA" id="ARBA00007794"/>
    </source>
</evidence>
<dbReference type="GO" id="GO:0042025">
    <property type="term" value="C:host cell nucleus"/>
    <property type="evidence" value="ECO:0007669"/>
    <property type="project" value="UniProtKB-SubCell"/>
</dbReference>
<keyword evidence="8 12" id="KW-0805">Transcription regulation</keyword>
<dbReference type="EMBL" id="MH777317">
    <property type="protein sequence ID" value="AYA94360.1"/>
    <property type="molecule type" value="Genomic_DNA"/>
</dbReference>
<keyword evidence="11 12" id="KW-0804">Transcription</keyword>
<proteinExistence type="inferred from homology"/>
<feature type="region of interest" description="Disordered" evidence="13">
    <location>
        <begin position="221"/>
        <end position="315"/>
    </location>
</feature>
<comment type="similarity">
    <text evidence="2">Belongs to the papillomaviridae E8^E2C protein family.</text>
</comment>
<dbReference type="InterPro" id="IPR001866">
    <property type="entry name" value="PPV_E2_N"/>
</dbReference>
<evidence type="ECO:0000256" key="9">
    <source>
        <dbReference type="ARBA" id="ARBA00023125"/>
    </source>
</evidence>
<dbReference type="Pfam" id="PF00508">
    <property type="entry name" value="PPV_E2_N"/>
    <property type="match status" value="1"/>
</dbReference>
<dbReference type="GO" id="GO:0003677">
    <property type="term" value="F:DNA binding"/>
    <property type="evidence" value="ECO:0007669"/>
    <property type="project" value="UniProtKB-UniRule"/>
</dbReference>
<keyword evidence="9 12" id="KW-0238">DNA-binding</keyword>
<dbReference type="SUPFAM" id="SSF51332">
    <property type="entry name" value="E2 regulatory, transactivation domain"/>
    <property type="match status" value="1"/>
</dbReference>
<evidence type="ECO:0000259" key="14">
    <source>
        <dbReference type="Pfam" id="PF00508"/>
    </source>
</evidence>
<evidence type="ECO:0000256" key="4">
    <source>
        <dbReference type="ARBA" id="ARBA00022518"/>
    </source>
</evidence>
<dbReference type="HAMAP" id="MF_04001">
    <property type="entry name" value="PPV_E2"/>
    <property type="match status" value="1"/>
</dbReference>
<keyword evidence="12" id="KW-0832">Ubl conjugation</keyword>
<comment type="PTM">
    <text evidence="12">Phosphorylated.</text>
</comment>
<evidence type="ECO:0000256" key="6">
    <source>
        <dbReference type="ARBA" id="ARBA00022562"/>
    </source>
</evidence>
<keyword evidence="3 12" id="KW-0678">Repressor</keyword>
<feature type="compositionally biased region" description="Basic and acidic residues" evidence="13">
    <location>
        <begin position="221"/>
        <end position="243"/>
    </location>
</feature>
<dbReference type="SUPFAM" id="SSF54957">
    <property type="entry name" value="Viral DNA-binding domain"/>
    <property type="match status" value="1"/>
</dbReference>
<dbReference type="GO" id="GO:0006351">
    <property type="term" value="P:DNA-templated transcription"/>
    <property type="evidence" value="ECO:0007669"/>
    <property type="project" value="UniProtKB-UniRule"/>
</dbReference>
<dbReference type="GO" id="GO:0003700">
    <property type="term" value="F:DNA-binding transcription factor activity"/>
    <property type="evidence" value="ECO:0007669"/>
    <property type="project" value="UniProtKB-UniRule"/>
</dbReference>
<dbReference type="InterPro" id="IPR033668">
    <property type="entry name" value="Reg_prot_E2"/>
</dbReference>
<protein>
    <recommendedName>
        <fullName evidence="12">Regulatory protein E2</fullName>
    </recommendedName>
</protein>
<organism evidence="16">
    <name type="scientific">Human papillomavirus</name>
    <dbReference type="NCBI Taxonomy" id="10566"/>
    <lineage>
        <taxon>Viruses</taxon>
        <taxon>Monodnaviria</taxon>
        <taxon>Shotokuvirae</taxon>
        <taxon>Cossaviricota</taxon>
        <taxon>Papovaviricetes</taxon>
        <taxon>Zurhausenvirales</taxon>
        <taxon>Papillomaviridae</taxon>
    </lineage>
</organism>
<feature type="region of interest" description="DNA-binding domain" evidence="12">
    <location>
        <begin position="325"/>
        <end position="408"/>
    </location>
</feature>
<evidence type="ECO:0000256" key="7">
    <source>
        <dbReference type="ARBA" id="ARBA00022705"/>
    </source>
</evidence>
<evidence type="ECO:0000256" key="5">
    <source>
        <dbReference type="ARBA" id="ARBA00022553"/>
    </source>
</evidence>
<comment type="subcellular location">
    <subcellularLocation>
        <location evidence="1 12">Host nucleus</location>
    </subcellularLocation>
</comment>
<dbReference type="GO" id="GO:0006260">
    <property type="term" value="P:DNA replication"/>
    <property type="evidence" value="ECO:0007669"/>
    <property type="project" value="UniProtKB-KW"/>
</dbReference>
<evidence type="ECO:0000256" key="1">
    <source>
        <dbReference type="ARBA" id="ARBA00004147"/>
    </source>
</evidence>
<dbReference type="GO" id="GO:0006275">
    <property type="term" value="P:regulation of DNA replication"/>
    <property type="evidence" value="ECO:0007669"/>
    <property type="project" value="UniProtKB-UniRule"/>
</dbReference>
<dbReference type="InterPro" id="IPR012677">
    <property type="entry name" value="Nucleotide-bd_a/b_plait_sf"/>
</dbReference>
<evidence type="ECO:0000256" key="3">
    <source>
        <dbReference type="ARBA" id="ARBA00022491"/>
    </source>
</evidence>
<reference evidence="16" key="1">
    <citation type="journal article" date="2018" name="Nat. Med.">
        <title>Expanded skin virome in DOCK8-deficient patients.</title>
        <authorList>
            <consortium name="NISC Comparative Sequencing Program"/>
            <person name="Tirosh O."/>
            <person name="Conlan S."/>
            <person name="Deming C."/>
            <person name="Lee-Lin S.Q."/>
            <person name="Huang X."/>
            <person name="Su H.C."/>
            <person name="Freeman A.F."/>
            <person name="Segre J.A."/>
            <person name="Kong H.H."/>
        </authorList>
    </citation>
    <scope>NUCLEOTIDE SEQUENCE</scope>
    <source>
        <strain evidence="16">HPV-mSK_175</strain>
    </source>
</reference>
<comment type="function">
    <text evidence="12">Plays a role in the initiation of viral DNA replication. A dimer of E2 interacts with a dimer of E1 in order to improve specificity of E1 DNA binding activity. Once the complex recognizes and binds DNA at specific sites, the E2 dimer is removed from DNA. E2 also regulates viral transcription through binding to the E2RE response element (5'-ACCNNNNNNGGT-3') present in multiple copies in the regulatory regions of the viral genome. Activates or represses transcription depending on E2RE's position with regards to proximal promoter elements including the TATA-box. Repression occurs by sterically hindering the assembly of the transcription initiation complex.</text>
</comment>
<accession>A0A385PJZ6</accession>
<feature type="domain" description="Papillomavirus E2 C-terminal" evidence="15">
    <location>
        <begin position="328"/>
        <end position="404"/>
    </location>
</feature>
<dbReference type="InterPro" id="IPR036050">
    <property type="entry name" value="Regulatory_protein_E2_N"/>
</dbReference>
<comment type="similarity">
    <text evidence="12">Belongs to the papillomaviridae E2 protein family.</text>
</comment>
<gene>
    <name evidence="12" type="primary">E2</name>
</gene>
<dbReference type="InterPro" id="IPR035975">
    <property type="entry name" value="E2/EBNA1_C_sf"/>
</dbReference>
<feature type="domain" description="Papillomavirus E2 N-terminal" evidence="14">
    <location>
        <begin position="5"/>
        <end position="201"/>
    </location>
</feature>
<evidence type="ECO:0000256" key="8">
    <source>
        <dbReference type="ARBA" id="ARBA00023015"/>
    </source>
</evidence>
<keyword evidence="4 12" id="KW-0244">Early protein</keyword>
<keyword evidence="5 12" id="KW-0597">Phosphoprotein</keyword>
<comment type="PTM">
    <text evidence="12">Sumoylation plays a regulatory role in E2 transcriptional activity.</text>
</comment>
<evidence type="ECO:0000259" key="15">
    <source>
        <dbReference type="Pfam" id="PF00511"/>
    </source>
</evidence>
<comment type="caution">
    <text evidence="12">Lacks conserved residue(s) required for the propagation of feature annotation.</text>
</comment>
<evidence type="ECO:0000256" key="10">
    <source>
        <dbReference type="ARBA" id="ARBA00023159"/>
    </source>
</evidence>
<dbReference type="Gene3D" id="3.30.70.330">
    <property type="match status" value="1"/>
</dbReference>
<evidence type="ECO:0000256" key="13">
    <source>
        <dbReference type="SAM" id="MobiDB-lite"/>
    </source>
</evidence>
<feature type="cross-link" description="Glycyl lysine isopeptide (Lys-Gly) (interchain with G-Cter in SUMO)" evidence="12">
    <location>
        <position position="332"/>
    </location>
</feature>
<comment type="subunit">
    <text evidence="12">Binds DNA as homodimer. Interacts with protein E1; this interaction greatly increases E1 DNA-binding activity. Interacts with protein L1; this interaction enhances E2-dependent replication and transcription activation. Interacts with protein L2; this interaction inhibits E2 transcriptional activity but not DNA replication function E2. Interacts with protein E7; this interaction inhibits E7 oncogenic activity. Interacts with host TAF1; this interaction modulates E2-dependent transcriptional regulation. Interacts with host BRD4; this interaction mediates E2 transcriptional activation function. Additionally, the interaction with host BRD4 on mitotic chromosomes mediates tethering of the viral genome. Interacts with host TOPBP1; this interaction is required for optimal viral DNA replication.</text>
</comment>
<dbReference type="InterPro" id="IPR042504">
    <property type="entry name" value="Regulatory_protein_E2_N_2"/>
</dbReference>
<evidence type="ECO:0000256" key="12">
    <source>
        <dbReference type="HAMAP-Rule" id="MF_04001"/>
    </source>
</evidence>
<keyword evidence="6 12" id="KW-1048">Host nucleus</keyword>
<feature type="compositionally biased region" description="Basic residues" evidence="13">
    <location>
        <begin position="306"/>
        <end position="315"/>
    </location>
</feature>
<dbReference type="Pfam" id="PF00511">
    <property type="entry name" value="PPV_E2_C"/>
    <property type="match status" value="1"/>
</dbReference>